<feature type="chain" id="PRO_5043586792" description="Peptidase S9 prolyl oligopeptidase catalytic domain-containing protein" evidence="2">
    <location>
        <begin position="27"/>
        <end position="927"/>
    </location>
</feature>
<dbReference type="Gene3D" id="3.40.50.1820">
    <property type="entry name" value="alpha/beta hydrolase"/>
    <property type="match status" value="1"/>
</dbReference>
<proteinExistence type="predicted"/>
<dbReference type="GO" id="GO:0008236">
    <property type="term" value="F:serine-type peptidase activity"/>
    <property type="evidence" value="ECO:0007669"/>
    <property type="project" value="InterPro"/>
</dbReference>
<name>A0AAW0GIH3_9APHY</name>
<organism evidence="4 5">
    <name type="scientific">Cerrena zonata</name>
    <dbReference type="NCBI Taxonomy" id="2478898"/>
    <lineage>
        <taxon>Eukaryota</taxon>
        <taxon>Fungi</taxon>
        <taxon>Dikarya</taxon>
        <taxon>Basidiomycota</taxon>
        <taxon>Agaricomycotina</taxon>
        <taxon>Agaricomycetes</taxon>
        <taxon>Polyporales</taxon>
        <taxon>Cerrenaceae</taxon>
        <taxon>Cerrena</taxon>
    </lineage>
</organism>
<accession>A0AAW0GIH3</accession>
<keyword evidence="1 2" id="KW-0732">Signal</keyword>
<evidence type="ECO:0000313" key="5">
    <source>
        <dbReference type="Proteomes" id="UP001385951"/>
    </source>
</evidence>
<dbReference type="PANTHER" id="PTHR43037:SF4">
    <property type="entry name" value="PEPTIDASE S9 PROLYL OLIGOPEPTIDASE CATALYTIC DOMAIN-CONTAINING PROTEIN"/>
    <property type="match status" value="1"/>
</dbReference>
<dbReference type="AlphaFoldDB" id="A0AAW0GIH3"/>
<dbReference type="InterPro" id="IPR029058">
    <property type="entry name" value="AB_hydrolase_fold"/>
</dbReference>
<sequence>MFQRISFHLTLLAVAGVSLFATTVMASEPQHIFHTSNSNIIADSTTSSEWTVSVSDDWDVLGPFPIHAREQHFLSPSYPIDLSEEINFSAQFSSSYADGGNVGWGKAKSINGSLSVSFPDIRWESLRATEGWAAFQHHTLLRTVITVSPPSGSDIDPKYIPELQVSVVQGSFFTVLPSHVGPGFVPAWYAGNIYDLSGSMPQTVQLPEQPSLTTSTTYYLYISGDYEIRLFGDPSSREHQVPELQITYALELELPLQTLLVQATHHIVPDFVDGWAFGNTVGVGLRSVGGWWTITRAELLSGSAEVQVLSEPHLAPSQTRIIPLQLTQHGALMMTELEFLIYATSSFGMQSTIHVTIPIKQRQEWNTTEADAIKATYLFSASTPTAFLVKPPVYEDSGSTRPPILALHGAGLDIFVHDLWPKALPRQQYSWTIFPTGRTAWGLDWHGPSADDAWSTVSALYNILDRRPEWHRWRYAENTRVLILGHSNGGQGTWYMAARYPDRVLAAIPAAAYIKSQAYVPLTLSRSAHYIDPVLRSILETSLTPDDNDLFLSNLAHTPILAIHGGNDDNVPVWHTREAVSVLKTWNPNANIIYKEDPGEKHWYPSVFDNGIVQDFIHHALEGTLPNQTSQVANPPTSFTLTVSVPREISSLNGWRIIQLAVPGRLARLSVAMDDGTLIVKTRNVLAFSINPALSSMSMGQLLIDNIPVDLHGQLEASQLTFVLRHHHWHMESDGLDNIDVQSSGRMLNILTSSGPLMIVCPNRTTHLSAALRLARDLDTYHKLSVEIMEAESAIEHEINGTLGSGNLVILGGATNAFTKHLLAAGRAALQLQEGTLLLGGNAVRSGLATLFLHPHPINPAGLALVLFADDERSLERALRLFPIRTGITVPDWLVVSDEADKIGTGGVVSAGVWGNDWTWNEPMSSF</sequence>
<evidence type="ECO:0000256" key="1">
    <source>
        <dbReference type="ARBA" id="ARBA00022729"/>
    </source>
</evidence>
<comment type="caution">
    <text evidence="4">The sequence shown here is derived from an EMBL/GenBank/DDBJ whole genome shotgun (WGS) entry which is preliminary data.</text>
</comment>
<dbReference type="SUPFAM" id="SSF53474">
    <property type="entry name" value="alpha/beta-Hydrolases"/>
    <property type="match status" value="1"/>
</dbReference>
<keyword evidence="5" id="KW-1185">Reference proteome</keyword>
<evidence type="ECO:0000259" key="3">
    <source>
        <dbReference type="Pfam" id="PF00326"/>
    </source>
</evidence>
<dbReference type="Proteomes" id="UP001385951">
    <property type="component" value="Unassembled WGS sequence"/>
</dbReference>
<dbReference type="InterPro" id="IPR050955">
    <property type="entry name" value="Plant_Biomass_Hydrol_Est"/>
</dbReference>
<feature type="signal peptide" evidence="2">
    <location>
        <begin position="1"/>
        <end position="26"/>
    </location>
</feature>
<dbReference type="InterPro" id="IPR001375">
    <property type="entry name" value="Peptidase_S9_cat"/>
</dbReference>
<protein>
    <recommendedName>
        <fullName evidence="3">Peptidase S9 prolyl oligopeptidase catalytic domain-containing protein</fullName>
    </recommendedName>
</protein>
<dbReference type="EMBL" id="JASBNA010000003">
    <property type="protein sequence ID" value="KAK7693141.1"/>
    <property type="molecule type" value="Genomic_DNA"/>
</dbReference>
<evidence type="ECO:0000256" key="2">
    <source>
        <dbReference type="SAM" id="SignalP"/>
    </source>
</evidence>
<evidence type="ECO:0000313" key="4">
    <source>
        <dbReference type="EMBL" id="KAK7693141.1"/>
    </source>
</evidence>
<dbReference type="Pfam" id="PF00326">
    <property type="entry name" value="Peptidase_S9"/>
    <property type="match status" value="1"/>
</dbReference>
<feature type="domain" description="Peptidase S9 prolyl oligopeptidase catalytic" evidence="3">
    <location>
        <begin position="475"/>
        <end position="606"/>
    </location>
</feature>
<dbReference type="GO" id="GO:0006508">
    <property type="term" value="P:proteolysis"/>
    <property type="evidence" value="ECO:0007669"/>
    <property type="project" value="InterPro"/>
</dbReference>
<reference evidence="4 5" key="1">
    <citation type="submission" date="2022-09" db="EMBL/GenBank/DDBJ databases">
        <authorList>
            <person name="Palmer J.M."/>
        </authorList>
    </citation>
    <scope>NUCLEOTIDE SEQUENCE [LARGE SCALE GENOMIC DNA]</scope>
    <source>
        <strain evidence="4 5">DSM 7382</strain>
    </source>
</reference>
<gene>
    <name evidence="4" type="ORF">QCA50_002707</name>
</gene>
<dbReference type="PANTHER" id="PTHR43037">
    <property type="entry name" value="UNNAMED PRODUCT-RELATED"/>
    <property type="match status" value="1"/>
</dbReference>